<accession>A0A1B1MKD4</accession>
<dbReference type="Gene3D" id="3.20.20.70">
    <property type="entry name" value="Aldolase class I"/>
    <property type="match status" value="1"/>
</dbReference>
<evidence type="ECO:0000256" key="1">
    <source>
        <dbReference type="ARBA" id="ARBA00023270"/>
    </source>
</evidence>
<dbReference type="Pfam" id="PF00923">
    <property type="entry name" value="TAL_FSA"/>
    <property type="match status" value="1"/>
</dbReference>
<dbReference type="STRING" id="1915.SLINC_6834"/>
<dbReference type="KEGG" id="sls:SLINC_6834"/>
<dbReference type="EMBL" id="CP016438">
    <property type="protein sequence ID" value="ANS69058.1"/>
    <property type="molecule type" value="Genomic_DNA"/>
</dbReference>
<reference evidence="2 3" key="1">
    <citation type="submission" date="2016-07" db="EMBL/GenBank/DDBJ databases">
        <title>Enhancement of antibiotic productionsby engineered nitrateutilization in actinobacteria.</title>
        <authorList>
            <person name="Meng S.C."/>
        </authorList>
    </citation>
    <scope>NUCLEOTIDE SEQUENCE [LARGE SCALE GENOMIC DNA]</scope>
    <source>
        <strain evidence="2 3">NRRL 2936</strain>
    </source>
</reference>
<keyword evidence="3" id="KW-1185">Reference proteome</keyword>
<dbReference type="GO" id="GO:0005975">
    <property type="term" value="P:carbohydrate metabolic process"/>
    <property type="evidence" value="ECO:0007669"/>
    <property type="project" value="InterPro"/>
</dbReference>
<dbReference type="Proteomes" id="UP000092598">
    <property type="component" value="Chromosome"/>
</dbReference>
<organism evidence="2 3">
    <name type="scientific">Streptomyces lincolnensis</name>
    <dbReference type="NCBI Taxonomy" id="1915"/>
    <lineage>
        <taxon>Bacteria</taxon>
        <taxon>Bacillati</taxon>
        <taxon>Actinomycetota</taxon>
        <taxon>Actinomycetes</taxon>
        <taxon>Kitasatosporales</taxon>
        <taxon>Streptomycetaceae</taxon>
        <taxon>Streptomyces</taxon>
    </lineage>
</organism>
<proteinExistence type="predicted"/>
<dbReference type="InterPro" id="IPR001585">
    <property type="entry name" value="TAL/FSA"/>
</dbReference>
<evidence type="ECO:0000313" key="3">
    <source>
        <dbReference type="Proteomes" id="UP000092598"/>
    </source>
</evidence>
<dbReference type="PROSITE" id="PS01054">
    <property type="entry name" value="TRANSALDOLASE_1"/>
    <property type="match status" value="1"/>
</dbReference>
<name>A0A1B1MKD4_STRLN</name>
<dbReference type="PATRIC" id="fig|1915.4.peg.7537"/>
<dbReference type="PANTHER" id="PTHR10683">
    <property type="entry name" value="TRANSALDOLASE"/>
    <property type="match status" value="1"/>
</dbReference>
<keyword evidence="1" id="KW-0704">Schiff base</keyword>
<dbReference type="InterPro" id="IPR018225">
    <property type="entry name" value="Transaldolase_AS"/>
</dbReference>
<dbReference type="RefSeq" id="WP_067442471.1">
    <property type="nucleotide sequence ID" value="NZ_CP016438.1"/>
</dbReference>
<dbReference type="AlphaFoldDB" id="A0A1B1MKD4"/>
<dbReference type="SUPFAM" id="SSF51569">
    <property type="entry name" value="Aldolase"/>
    <property type="match status" value="1"/>
</dbReference>
<dbReference type="InterPro" id="IPR013785">
    <property type="entry name" value="Aldolase_TIM"/>
</dbReference>
<evidence type="ECO:0000313" key="2">
    <source>
        <dbReference type="EMBL" id="ANS69058.1"/>
    </source>
</evidence>
<protein>
    <submittedName>
        <fullName evidence="2">Transaldolase</fullName>
    </submittedName>
</protein>
<sequence>MSVLHRPPDRAPAAGPARDLDGSTGLSVLERLQRTNRSAEIWWDSPPLDFPAWRDEVLSRAPGPAVRRRWAAQFERFMTPNDPEGSLVRGVTTNPSLIAKSVLNAPQKWSREVRRQATQQKTFDPESVFRLIYREVVAQSAIAMVPMWQQTDGRYGWVSAQLDPRSMFDPDKMLDEALTLAQQSPNVMVKVPGTPAGYEVIRELVARAVSINNTLTYTVPQFLACVRAVEDGLAAAQRAGIGTDRWRAVITHMIGRYGSNGDLLKDAEEVGVELGPLDVRWAEVAVLKRIQQILGTRHHPVKMLLSSLEVEDPRVGTDVVSMHLEQTAGADIAYTCKPAFVEATMRREEDLVGFAPDAIDQPVPPDVLARLNRLPYFRRAVEPDGMRPEQFADHGAFVTTRSEVNQNTRRLIDFIEHHIDELPVSVRNAGYAGGRRS</sequence>
<gene>
    <name evidence="2" type="ORF">SLINC_6834</name>
</gene>